<organism evidence="2 3">
    <name type="scientific">Polyplax serrata</name>
    <name type="common">Common mouse louse</name>
    <dbReference type="NCBI Taxonomy" id="468196"/>
    <lineage>
        <taxon>Eukaryota</taxon>
        <taxon>Metazoa</taxon>
        <taxon>Ecdysozoa</taxon>
        <taxon>Arthropoda</taxon>
        <taxon>Hexapoda</taxon>
        <taxon>Insecta</taxon>
        <taxon>Pterygota</taxon>
        <taxon>Neoptera</taxon>
        <taxon>Paraneoptera</taxon>
        <taxon>Psocodea</taxon>
        <taxon>Troctomorpha</taxon>
        <taxon>Phthiraptera</taxon>
        <taxon>Anoplura</taxon>
        <taxon>Polyplacidae</taxon>
        <taxon>Polyplax</taxon>
    </lineage>
</organism>
<dbReference type="AlphaFoldDB" id="A0AAN8PV91"/>
<evidence type="ECO:0000313" key="3">
    <source>
        <dbReference type="Proteomes" id="UP001372834"/>
    </source>
</evidence>
<evidence type="ECO:0000313" key="2">
    <source>
        <dbReference type="EMBL" id="KAK6622784.1"/>
    </source>
</evidence>
<name>A0AAN8PV91_POLSC</name>
<dbReference type="Proteomes" id="UP001372834">
    <property type="component" value="Unassembled WGS sequence"/>
</dbReference>
<comment type="caution">
    <text evidence="2">The sequence shown here is derived from an EMBL/GenBank/DDBJ whole genome shotgun (WGS) entry which is preliminary data.</text>
</comment>
<feature type="compositionally biased region" description="Basic and acidic residues" evidence="1">
    <location>
        <begin position="1"/>
        <end position="18"/>
    </location>
</feature>
<gene>
    <name evidence="2" type="ORF">RUM43_008627</name>
</gene>
<dbReference type="EMBL" id="JAWJWE010000038">
    <property type="protein sequence ID" value="KAK6622784.1"/>
    <property type="molecule type" value="Genomic_DNA"/>
</dbReference>
<reference evidence="2 3" key="1">
    <citation type="submission" date="2023-10" db="EMBL/GenBank/DDBJ databases">
        <title>Genomes of two closely related lineages of the louse Polyplax serrata with different host specificities.</title>
        <authorList>
            <person name="Martinu J."/>
            <person name="Tarabai H."/>
            <person name="Stefka J."/>
            <person name="Hypsa V."/>
        </authorList>
    </citation>
    <scope>NUCLEOTIDE SEQUENCE [LARGE SCALE GENOMIC DNA]</scope>
    <source>
        <strain evidence="2">HR10_N</strain>
    </source>
</reference>
<accession>A0AAN8PV91</accession>
<proteinExistence type="predicted"/>
<feature type="region of interest" description="Disordered" evidence="1">
    <location>
        <begin position="1"/>
        <end position="48"/>
    </location>
</feature>
<sequence length="69" mass="7813">MYAGKKQKDEKSHLKENPKGFSVSEGSAYGNPSKGSFGSPRKGGPTHREAWEPLEFDFLHRCLERRDAF</sequence>
<protein>
    <submittedName>
        <fullName evidence="2">Uncharacterized protein</fullName>
    </submittedName>
</protein>
<evidence type="ECO:0000256" key="1">
    <source>
        <dbReference type="SAM" id="MobiDB-lite"/>
    </source>
</evidence>